<reference evidence="1 2" key="1">
    <citation type="journal article" date="2010" name="Environ. Microbiol.">
        <title>Genomic analysis of oceanic cyanobacterial myoviruses compared with T4-like myoviruses from diverse hosts and environments.</title>
        <authorList>
            <person name="Sullivan M.B."/>
            <person name="Huang K.H."/>
            <person name="Ignacio-Espinoza J.C."/>
            <person name="Berlin A.M."/>
            <person name="Kelly L."/>
            <person name="Weigele P.R."/>
            <person name="DeFrancesco A.S."/>
            <person name="Kern S.E."/>
            <person name="Thompson L.R."/>
            <person name="Young S."/>
            <person name="Yandava C."/>
            <person name="Fu R."/>
            <person name="Krastins B."/>
            <person name="Chase M."/>
            <person name="Sarracino D."/>
            <person name="Osburne M.S."/>
            <person name="Henn M.R."/>
            <person name="Chisholm S.W."/>
        </authorList>
    </citation>
    <scope>NUCLEOTIDE SEQUENCE [LARGE SCALE GENOMIC DNA]</scope>
    <source>
        <strain evidence="1">M4-259</strain>
    </source>
</reference>
<proteinExistence type="predicted"/>
<dbReference type="GeneID" id="10327879"/>
<evidence type="ECO:0000313" key="2">
    <source>
        <dbReference type="Proteomes" id="UP000006538"/>
    </source>
</evidence>
<dbReference type="RefSeq" id="YP_004323377.1">
    <property type="nucleotide sequence ID" value="NC_015284.1"/>
</dbReference>
<name>E3SSK8_9CAUD</name>
<dbReference type="OrthoDB" id="22127at10239"/>
<accession>E3SSK8</accession>
<dbReference type="Proteomes" id="UP000006538">
    <property type="component" value="Segment"/>
</dbReference>
<gene>
    <name evidence="1" type="ORF">PHM2_008</name>
</gene>
<organism evidence="1 2">
    <name type="scientific">Prochlorococcus phage P-HM2</name>
    <dbReference type="NCBI Taxonomy" id="445696"/>
    <lineage>
        <taxon>Viruses</taxon>
        <taxon>Duplodnaviria</taxon>
        <taxon>Heunggongvirae</taxon>
        <taxon>Uroviricota</taxon>
        <taxon>Caudoviricetes</taxon>
        <taxon>Eurybiavirus</taxon>
        <taxon>Eurybiavirus PHM2</taxon>
    </lineage>
</organism>
<sequence>MKLTQEMIDEIQELMNHTKKDGSMNWVDGDEIRISLAGTFAADRFIVIGNESKKPWVPAEPHPRFDYEKKEFITDA</sequence>
<keyword evidence="2" id="KW-1185">Reference proteome</keyword>
<evidence type="ECO:0000313" key="1">
    <source>
        <dbReference type="EMBL" id="ADO99786.1"/>
    </source>
</evidence>
<dbReference type="EMBL" id="GU075905">
    <property type="protein sequence ID" value="ADO99786.1"/>
    <property type="molecule type" value="Genomic_DNA"/>
</dbReference>
<protein>
    <submittedName>
        <fullName evidence="1">Uncharacterized protein</fullName>
    </submittedName>
</protein>
<dbReference type="KEGG" id="vg:10327879"/>